<organism evidence="2 3">
    <name type="scientific">Xenophilus arseniciresistens</name>
    <dbReference type="NCBI Taxonomy" id="1283306"/>
    <lineage>
        <taxon>Bacteria</taxon>
        <taxon>Pseudomonadati</taxon>
        <taxon>Pseudomonadota</taxon>
        <taxon>Betaproteobacteria</taxon>
        <taxon>Burkholderiales</taxon>
        <taxon>Comamonadaceae</taxon>
        <taxon>Xenophilus</taxon>
    </lineage>
</organism>
<proteinExistence type="predicted"/>
<dbReference type="InterPro" id="IPR012902">
    <property type="entry name" value="N_methyl_site"/>
</dbReference>
<dbReference type="NCBIfam" id="TIGR02532">
    <property type="entry name" value="IV_pilin_GFxxxE"/>
    <property type="match status" value="1"/>
</dbReference>
<comment type="caution">
    <text evidence="2">The sequence shown here is derived from an EMBL/GenBank/DDBJ whole genome shotgun (WGS) entry which is preliminary data.</text>
</comment>
<keyword evidence="3" id="KW-1185">Reference proteome</keyword>
<gene>
    <name evidence="2" type="ORF">PGB34_01290</name>
</gene>
<dbReference type="AlphaFoldDB" id="A0AAE3N5Z3"/>
<keyword evidence="1" id="KW-0812">Transmembrane</keyword>
<feature type="transmembrane region" description="Helical" evidence="1">
    <location>
        <begin position="21"/>
        <end position="41"/>
    </location>
</feature>
<keyword evidence="1" id="KW-1133">Transmembrane helix</keyword>
<reference evidence="2" key="1">
    <citation type="submission" date="2023-01" db="EMBL/GenBank/DDBJ databases">
        <title>Xenophilus mangrovi sp. nov., isolated from soil of Mangrove nature reserve.</title>
        <authorList>
            <person name="Xu S."/>
            <person name="Liu Z."/>
            <person name="Xu Y."/>
        </authorList>
    </citation>
    <scope>NUCLEOTIDE SEQUENCE</scope>
    <source>
        <strain evidence="2">YW8</strain>
    </source>
</reference>
<dbReference type="InterPro" id="IPR032092">
    <property type="entry name" value="PilW"/>
</dbReference>
<accession>A0AAE3N5Z3</accession>
<protein>
    <submittedName>
        <fullName evidence="2">PilW family protein</fullName>
    </submittedName>
</protein>
<name>A0AAE3N5Z3_9BURK</name>
<dbReference type="Pfam" id="PF07963">
    <property type="entry name" value="N_methyl"/>
    <property type="match status" value="1"/>
</dbReference>
<dbReference type="PROSITE" id="PS00409">
    <property type="entry name" value="PROKAR_NTER_METHYL"/>
    <property type="match status" value="1"/>
</dbReference>
<sequence>MSHGIRSGAGAAERGFSLVELMVAMAIGLVVVLAVTSLIVVSQTRERTTGGSNDMNQSSAYAATVVDQALRSAGAGFAQGWDLGALGCQPYLSYKTAAVLPRSTSLPAPFAGLLGGGTATANLRIAPVLIGQGQAAGGSDILAVMSGSAAIGDVPRRIRDFVDGSSTEARVRLDTTLALHADDVLLLSRPESEACAISQVKSNFVHSAGQDVVTLAGDYYRSTLDNSNTLQTLTGGGEAFVTGLGNGSSGNLSMQLFGAGTDRVLYRYDMLRQSGNDAAEALAEGVVAMRAIYVVDANIDTAGATPAPTWTAPTGDWAIGTLLAKSRTDRARALRQIVGVRVSLLLRSSVRQSVVAAPASYVMLQGLAGERTVNLSDADRRFAHRLIELTVPLRNALMVQPSF</sequence>
<dbReference type="EMBL" id="JAQIPB010000001">
    <property type="protein sequence ID" value="MDA7414986.1"/>
    <property type="molecule type" value="Genomic_DNA"/>
</dbReference>
<dbReference type="GO" id="GO:0043683">
    <property type="term" value="P:type IV pilus assembly"/>
    <property type="evidence" value="ECO:0007669"/>
    <property type="project" value="InterPro"/>
</dbReference>
<dbReference type="Proteomes" id="UP001212602">
    <property type="component" value="Unassembled WGS sequence"/>
</dbReference>
<evidence type="ECO:0000313" key="2">
    <source>
        <dbReference type="EMBL" id="MDA7414986.1"/>
    </source>
</evidence>
<evidence type="ECO:0000256" key="1">
    <source>
        <dbReference type="SAM" id="Phobius"/>
    </source>
</evidence>
<dbReference type="RefSeq" id="WP_271426256.1">
    <property type="nucleotide sequence ID" value="NZ_JAQIPB010000001.1"/>
</dbReference>
<keyword evidence="1" id="KW-0472">Membrane</keyword>
<dbReference type="Pfam" id="PF16074">
    <property type="entry name" value="PilW"/>
    <property type="match status" value="1"/>
</dbReference>
<evidence type="ECO:0000313" key="3">
    <source>
        <dbReference type="Proteomes" id="UP001212602"/>
    </source>
</evidence>